<comment type="similarity">
    <text evidence="1 5">Belongs to the FlgD family.</text>
</comment>
<dbReference type="InterPro" id="IPR005648">
    <property type="entry name" value="FlgD"/>
</dbReference>
<organism evidence="9 10">
    <name type="scientific">Yersinia mollaretii</name>
    <dbReference type="NCBI Taxonomy" id="33060"/>
    <lineage>
        <taxon>Bacteria</taxon>
        <taxon>Pseudomonadati</taxon>
        <taxon>Pseudomonadota</taxon>
        <taxon>Gammaproteobacteria</taxon>
        <taxon>Enterobacterales</taxon>
        <taxon>Yersiniaceae</taxon>
        <taxon>Yersinia</taxon>
    </lineage>
</organism>
<protein>
    <recommendedName>
        <fullName evidence="2 5">Basal-body rod modification protein FlgD</fullName>
    </recommendedName>
</protein>
<evidence type="ECO:0000313" key="10">
    <source>
        <dbReference type="Proteomes" id="UP000040841"/>
    </source>
</evidence>
<feature type="compositionally biased region" description="Polar residues" evidence="6">
    <location>
        <begin position="1"/>
        <end position="12"/>
    </location>
</feature>
<dbReference type="Gene3D" id="2.60.40.4070">
    <property type="match status" value="1"/>
</dbReference>
<accession>A0AA36LSN4</accession>
<name>A0AA36LSN4_YERMO</name>
<feature type="domain" description="FlgD/Vpr Ig-like" evidence="7">
    <location>
        <begin position="122"/>
        <end position="167"/>
    </location>
</feature>
<dbReference type="AlphaFoldDB" id="A0AA36LSN4"/>
<reference evidence="9 10" key="1">
    <citation type="submission" date="2015-03" db="EMBL/GenBank/DDBJ databases">
        <authorList>
            <consortium name="Pathogen Informatics"/>
            <person name="Murphy D."/>
        </authorList>
    </citation>
    <scope>NUCLEOTIDE SEQUENCE [LARGE SCALE GENOMIC DNA]</scope>
    <source>
        <strain evidence="9 10">FE82747</strain>
    </source>
</reference>
<feature type="region of interest" description="Disordered" evidence="6">
    <location>
        <begin position="1"/>
        <end position="27"/>
    </location>
</feature>
<evidence type="ECO:0000256" key="1">
    <source>
        <dbReference type="ARBA" id="ARBA00010577"/>
    </source>
</evidence>
<evidence type="ECO:0000256" key="5">
    <source>
        <dbReference type="RuleBase" id="RU362076"/>
    </source>
</evidence>
<evidence type="ECO:0000256" key="2">
    <source>
        <dbReference type="ARBA" id="ARBA00016013"/>
    </source>
</evidence>
<evidence type="ECO:0000256" key="6">
    <source>
        <dbReference type="SAM" id="MobiDB-lite"/>
    </source>
</evidence>
<dbReference type="Gene3D" id="2.30.30.910">
    <property type="match status" value="1"/>
</dbReference>
<evidence type="ECO:0000259" key="8">
    <source>
        <dbReference type="Pfam" id="PF13861"/>
    </source>
</evidence>
<keyword evidence="3 5" id="KW-1005">Bacterial flagellum biogenesis</keyword>
<sequence>MAVSPVMNSNNAAPKDGASNGSNPEDLTNSFMTLLVAQMQNQDPTNPMDNNQLTSQLAQFSTASGVQQLNSTVMAVGSLVTSMQQMNAADWVGRQVWIEGDSSVVNGTKESENVGEGEGAEQGNQEFGFALDSDADKVTVTLTDELGNAYTAELKNVKAGVNKLTLDDLSNFQPSELPGNGAAYKVSFSAANDDGNTPKITSLKKAKVDGVSFSPTGAVLQLGLNGTASLGDIYFIE</sequence>
<feature type="domain" description="FlgD Tudor-like" evidence="8">
    <location>
        <begin position="83"/>
        <end position="233"/>
    </location>
</feature>
<comment type="caution">
    <text evidence="9">The sequence shown here is derived from an EMBL/GenBank/DDBJ whole genome shotgun (WGS) entry which is preliminary data.</text>
</comment>
<dbReference type="Proteomes" id="UP000040841">
    <property type="component" value="Unassembled WGS sequence"/>
</dbReference>
<dbReference type="Pfam" id="PF13861">
    <property type="entry name" value="FLgD_tudor"/>
    <property type="match status" value="1"/>
</dbReference>
<comment type="function">
    <text evidence="4 5">Required for flagellar hook formation. May act as a scaffolding protein.</text>
</comment>
<dbReference type="InterPro" id="IPR025965">
    <property type="entry name" value="FlgD/Vpr_Ig-like"/>
</dbReference>
<keyword evidence="9" id="KW-0969">Cilium</keyword>
<evidence type="ECO:0000256" key="3">
    <source>
        <dbReference type="ARBA" id="ARBA00022795"/>
    </source>
</evidence>
<dbReference type="Pfam" id="PF03963">
    <property type="entry name" value="FlgD"/>
    <property type="match status" value="1"/>
</dbReference>
<evidence type="ECO:0000256" key="4">
    <source>
        <dbReference type="ARBA" id="ARBA00024746"/>
    </source>
</evidence>
<evidence type="ECO:0000313" key="9">
    <source>
        <dbReference type="EMBL" id="CNI69878.1"/>
    </source>
</evidence>
<gene>
    <name evidence="9" type="primary">flgD_2</name>
    <name evidence="9" type="ORF">ERS008502_04019</name>
</gene>
<dbReference type="GO" id="GO:0044781">
    <property type="term" value="P:bacterial-type flagellum organization"/>
    <property type="evidence" value="ECO:0007669"/>
    <property type="project" value="UniProtKB-UniRule"/>
</dbReference>
<proteinExistence type="inferred from homology"/>
<evidence type="ECO:0000259" key="7">
    <source>
        <dbReference type="Pfam" id="PF13860"/>
    </source>
</evidence>
<keyword evidence="9" id="KW-0282">Flagellum</keyword>
<keyword evidence="9" id="KW-0966">Cell projection</keyword>
<dbReference type="EMBL" id="CQBM01000017">
    <property type="protein sequence ID" value="CNI69878.1"/>
    <property type="molecule type" value="Genomic_DNA"/>
</dbReference>
<dbReference type="RefSeq" id="WP_049679318.1">
    <property type="nucleotide sequence ID" value="NZ_CABMMJ010000017.1"/>
</dbReference>
<dbReference type="Pfam" id="PF13860">
    <property type="entry name" value="FlgD_ig"/>
    <property type="match status" value="1"/>
</dbReference>
<dbReference type="InterPro" id="IPR025963">
    <property type="entry name" value="FLgD_Tudor"/>
</dbReference>